<gene>
    <name evidence="5" type="ORF">LWF01_10415</name>
</gene>
<keyword evidence="1" id="KW-0805">Transcription regulation</keyword>
<accession>A0ABY8QP02</accession>
<feature type="domain" description="Putative zinc-finger" evidence="4">
    <location>
        <begin position="9"/>
        <end position="36"/>
    </location>
</feature>
<evidence type="ECO:0000313" key="6">
    <source>
        <dbReference type="Proteomes" id="UP001209083"/>
    </source>
</evidence>
<dbReference type="Pfam" id="PF13490">
    <property type="entry name" value="zf-HC2"/>
    <property type="match status" value="1"/>
</dbReference>
<protein>
    <submittedName>
        <fullName evidence="5">Zf-HC2 domain-containing protein</fullName>
    </submittedName>
</protein>
<evidence type="ECO:0000259" key="4">
    <source>
        <dbReference type="Pfam" id="PF13490"/>
    </source>
</evidence>
<dbReference type="Proteomes" id="UP001209083">
    <property type="component" value="Chromosome"/>
</dbReference>
<organism evidence="5 6">
    <name type="scientific">Saxibacter everestensis</name>
    <dbReference type="NCBI Taxonomy" id="2909229"/>
    <lineage>
        <taxon>Bacteria</taxon>
        <taxon>Bacillati</taxon>
        <taxon>Actinomycetota</taxon>
        <taxon>Actinomycetes</taxon>
        <taxon>Micrococcales</taxon>
        <taxon>Brevibacteriaceae</taxon>
        <taxon>Saxibacter</taxon>
    </lineage>
</organism>
<feature type="compositionally biased region" description="Low complexity" evidence="3">
    <location>
        <begin position="80"/>
        <end position="92"/>
    </location>
</feature>
<sequence length="110" mass="11773">MTHLSQATLTAVADGELPAGSQQRVEKHLYTCSRCQHELVLLRNVRSRLRLLEPPTPPGDLAHRLMSLAAAMGPLDEHSPLLGSSIPLGSGSARLGQYPESPTTPGEQSL</sequence>
<proteinExistence type="predicted"/>
<keyword evidence="6" id="KW-1185">Reference proteome</keyword>
<dbReference type="InterPro" id="IPR027383">
    <property type="entry name" value="Znf_put"/>
</dbReference>
<dbReference type="RefSeq" id="WP_349637332.1">
    <property type="nucleotide sequence ID" value="NZ_CP090958.1"/>
</dbReference>
<evidence type="ECO:0000256" key="3">
    <source>
        <dbReference type="SAM" id="MobiDB-lite"/>
    </source>
</evidence>
<feature type="region of interest" description="Disordered" evidence="3">
    <location>
        <begin position="1"/>
        <end position="23"/>
    </location>
</feature>
<dbReference type="InterPro" id="IPR041916">
    <property type="entry name" value="Anti_sigma_zinc_sf"/>
</dbReference>
<evidence type="ECO:0000313" key="5">
    <source>
        <dbReference type="EMBL" id="WGW10551.1"/>
    </source>
</evidence>
<evidence type="ECO:0000256" key="1">
    <source>
        <dbReference type="ARBA" id="ARBA00023015"/>
    </source>
</evidence>
<name>A0ABY8QP02_9MICO</name>
<reference evidence="5 6" key="1">
    <citation type="submission" date="2023-05" db="EMBL/GenBank/DDBJ databases">
        <title>Lithophilousrod everest ZFBP1038 complete genpme.</title>
        <authorList>
            <person name="Tian M."/>
        </authorList>
    </citation>
    <scope>NUCLEOTIDE SEQUENCE [LARGE SCALE GENOMIC DNA]</scope>
    <source>
        <strain evidence="5 6">ZFBP1038</strain>
    </source>
</reference>
<dbReference type="Gene3D" id="1.10.10.1320">
    <property type="entry name" value="Anti-sigma factor, zinc-finger domain"/>
    <property type="match status" value="1"/>
</dbReference>
<keyword evidence="2" id="KW-0804">Transcription</keyword>
<evidence type="ECO:0000256" key="2">
    <source>
        <dbReference type="ARBA" id="ARBA00023163"/>
    </source>
</evidence>
<feature type="region of interest" description="Disordered" evidence="3">
    <location>
        <begin position="79"/>
        <end position="110"/>
    </location>
</feature>
<feature type="compositionally biased region" description="Polar residues" evidence="3">
    <location>
        <begin position="100"/>
        <end position="110"/>
    </location>
</feature>
<dbReference type="EMBL" id="CP090958">
    <property type="protein sequence ID" value="WGW10551.1"/>
    <property type="molecule type" value="Genomic_DNA"/>
</dbReference>